<protein>
    <recommendedName>
        <fullName evidence="3">Right handed beta helix domain-containing protein</fullName>
    </recommendedName>
</protein>
<name>A0A9K3GFU2_9EUKA</name>
<dbReference type="SUPFAM" id="SSF51126">
    <property type="entry name" value="Pectin lyase-like"/>
    <property type="match status" value="1"/>
</dbReference>
<gene>
    <name evidence="1" type="ORF">KIPB_002059</name>
</gene>
<evidence type="ECO:0000313" key="2">
    <source>
        <dbReference type="Proteomes" id="UP000265618"/>
    </source>
</evidence>
<sequence length="346" mass="36301">YGAYGDAAADPPVLYGSIDALEVVGVTAASVDGYTVYTFPLEGGYDIGNVVLDSGAGIETGRKVFSVDALSSALDYYYDTAADTVTLVLSTPLSSYTMVELCETEHILTVTGAHPPISVTGLDFMYGAAHGISATDVKGLTVHDCHFSWLGGGYLHTSDTGEQVRFGNGVEIWNSGRDIEVSDCVFDQIFDTAVTNQGSSTFARQTNISYTDNTISKCGMAGFELWLHGRFSKTAGISFSGNTVSDIGSGWHLTQDDREGAGLGHFVTSFGNVGSRSDIDISSNTFTDAFNASGTSSVLLVSDTDTDPGSDTLVQAVREGGNTYSGVDEWGYSTAQGVVSVLDGPV</sequence>
<dbReference type="InterPro" id="IPR012334">
    <property type="entry name" value="Pectin_lyas_fold"/>
</dbReference>
<dbReference type="AlphaFoldDB" id="A0A9K3GFU2"/>
<dbReference type="InterPro" id="IPR011050">
    <property type="entry name" value="Pectin_lyase_fold/virulence"/>
</dbReference>
<proteinExistence type="predicted"/>
<dbReference type="EMBL" id="BDIP01000318">
    <property type="protein sequence ID" value="GIQ81147.1"/>
    <property type="molecule type" value="Genomic_DNA"/>
</dbReference>
<keyword evidence="2" id="KW-1185">Reference proteome</keyword>
<evidence type="ECO:0000313" key="1">
    <source>
        <dbReference type="EMBL" id="GIQ81147.1"/>
    </source>
</evidence>
<reference evidence="1 2" key="1">
    <citation type="journal article" date="2018" name="PLoS ONE">
        <title>The draft genome of Kipferlia bialata reveals reductive genome evolution in fornicate parasites.</title>
        <authorList>
            <person name="Tanifuji G."/>
            <person name="Takabayashi S."/>
            <person name="Kume K."/>
            <person name="Takagi M."/>
            <person name="Nakayama T."/>
            <person name="Kamikawa R."/>
            <person name="Inagaki Y."/>
            <person name="Hashimoto T."/>
        </authorList>
    </citation>
    <scope>NUCLEOTIDE SEQUENCE [LARGE SCALE GENOMIC DNA]</scope>
    <source>
        <strain evidence="1">NY0173</strain>
    </source>
</reference>
<comment type="caution">
    <text evidence="1">The sequence shown here is derived from an EMBL/GenBank/DDBJ whole genome shotgun (WGS) entry which is preliminary data.</text>
</comment>
<evidence type="ECO:0008006" key="3">
    <source>
        <dbReference type="Google" id="ProtNLM"/>
    </source>
</evidence>
<accession>A0A9K3GFU2</accession>
<feature type="non-terminal residue" evidence="1">
    <location>
        <position position="346"/>
    </location>
</feature>
<dbReference type="Gene3D" id="2.160.20.10">
    <property type="entry name" value="Single-stranded right-handed beta-helix, Pectin lyase-like"/>
    <property type="match status" value="1"/>
</dbReference>
<dbReference type="Proteomes" id="UP000265618">
    <property type="component" value="Unassembled WGS sequence"/>
</dbReference>
<organism evidence="1 2">
    <name type="scientific">Kipferlia bialata</name>
    <dbReference type="NCBI Taxonomy" id="797122"/>
    <lineage>
        <taxon>Eukaryota</taxon>
        <taxon>Metamonada</taxon>
        <taxon>Carpediemonas-like organisms</taxon>
        <taxon>Kipferlia</taxon>
    </lineage>
</organism>